<gene>
    <name evidence="2" type="ORF">BDV29DRAFT_189726</name>
</gene>
<reference evidence="2 3" key="1">
    <citation type="submission" date="2019-04" db="EMBL/GenBank/DDBJ databases">
        <title>Friends and foes A comparative genomics study of 23 Aspergillus species from section Flavi.</title>
        <authorList>
            <consortium name="DOE Joint Genome Institute"/>
            <person name="Kjaerbolling I."/>
            <person name="Vesth T."/>
            <person name="Frisvad J.C."/>
            <person name="Nybo J.L."/>
            <person name="Theobald S."/>
            <person name="Kildgaard S."/>
            <person name="Isbrandt T."/>
            <person name="Kuo A."/>
            <person name="Sato A."/>
            <person name="Lyhne E.K."/>
            <person name="Kogle M.E."/>
            <person name="Wiebenga A."/>
            <person name="Kun R.S."/>
            <person name="Lubbers R.J."/>
            <person name="Makela M.R."/>
            <person name="Barry K."/>
            <person name="Chovatia M."/>
            <person name="Clum A."/>
            <person name="Daum C."/>
            <person name="Haridas S."/>
            <person name="He G."/>
            <person name="LaButti K."/>
            <person name="Lipzen A."/>
            <person name="Mondo S."/>
            <person name="Riley R."/>
            <person name="Salamov A."/>
            <person name="Simmons B.A."/>
            <person name="Magnuson J.K."/>
            <person name="Henrissat B."/>
            <person name="Mortensen U.H."/>
            <person name="Larsen T.O."/>
            <person name="Devries R.P."/>
            <person name="Grigoriev I.V."/>
            <person name="Machida M."/>
            <person name="Baker S.E."/>
            <person name="Andersen M.R."/>
        </authorList>
    </citation>
    <scope>NUCLEOTIDE SEQUENCE [LARGE SCALE GENOMIC DNA]</scope>
    <source>
        <strain evidence="2 3">CBS 151.66</strain>
    </source>
</reference>
<evidence type="ECO:0000256" key="1">
    <source>
        <dbReference type="SAM" id="Phobius"/>
    </source>
</evidence>
<dbReference type="EMBL" id="ML732185">
    <property type="protein sequence ID" value="KAB8076124.1"/>
    <property type="molecule type" value="Genomic_DNA"/>
</dbReference>
<feature type="transmembrane region" description="Helical" evidence="1">
    <location>
        <begin position="203"/>
        <end position="227"/>
    </location>
</feature>
<evidence type="ECO:0000313" key="3">
    <source>
        <dbReference type="Proteomes" id="UP000326565"/>
    </source>
</evidence>
<keyword evidence="1" id="KW-0812">Transmembrane</keyword>
<accession>A0A5N5X9D1</accession>
<evidence type="ECO:0000313" key="2">
    <source>
        <dbReference type="EMBL" id="KAB8076124.1"/>
    </source>
</evidence>
<dbReference type="AlphaFoldDB" id="A0A5N5X9D1"/>
<keyword evidence="1" id="KW-1133">Transmembrane helix</keyword>
<keyword evidence="1" id="KW-0472">Membrane</keyword>
<feature type="transmembrane region" description="Helical" evidence="1">
    <location>
        <begin position="43"/>
        <end position="64"/>
    </location>
</feature>
<keyword evidence="3" id="KW-1185">Reference proteome</keyword>
<proteinExistence type="predicted"/>
<dbReference type="Proteomes" id="UP000326565">
    <property type="component" value="Unassembled WGS sequence"/>
</dbReference>
<organism evidence="2 3">
    <name type="scientific">Aspergillus leporis</name>
    <dbReference type="NCBI Taxonomy" id="41062"/>
    <lineage>
        <taxon>Eukaryota</taxon>
        <taxon>Fungi</taxon>
        <taxon>Dikarya</taxon>
        <taxon>Ascomycota</taxon>
        <taxon>Pezizomycotina</taxon>
        <taxon>Eurotiomycetes</taxon>
        <taxon>Eurotiomycetidae</taxon>
        <taxon>Eurotiales</taxon>
        <taxon>Aspergillaceae</taxon>
        <taxon>Aspergillus</taxon>
        <taxon>Aspergillus subgen. Circumdati</taxon>
    </lineage>
</organism>
<dbReference type="OrthoDB" id="7464126at2759"/>
<sequence>MNESVPRSSDNEFDGSDFSNNLFSDLAPLLTLFGEQMGYGDDVLLAMAPLGIITCVISAIRVGGRKWLKALVGRARESRATAEMEIMSSTSDAVCELWSGAEIVRERGMPRTKEFIYLPVDAKAALAEWRASRIVYDLRTACEERLMQITKSTRKIPWRRQSDGTSLIDDRTRAVEYAKRLMQQAPNLTLNVTKAITSPIETWTFAVLGITIQLAVLVVASLVTYHWGLGQSGYSIVEYGFPLFLIGSVLLCGGIFICSYIIESVTEETDFELVENKKRTKVVRLQCACTVGDQHFGSYAIMNEEGNTTIRTSRINDSPDFSLLSVVATCLSLGGYILQFVGCKFRSRLFQIYIKIDMDES</sequence>
<protein>
    <submittedName>
        <fullName evidence="2">Uncharacterized protein</fullName>
    </submittedName>
</protein>
<feature type="transmembrane region" description="Helical" evidence="1">
    <location>
        <begin position="321"/>
        <end position="341"/>
    </location>
</feature>
<name>A0A5N5X9D1_9EURO</name>
<feature type="transmembrane region" description="Helical" evidence="1">
    <location>
        <begin position="239"/>
        <end position="262"/>
    </location>
</feature>